<dbReference type="CDD" id="cd17113">
    <property type="entry name" value="RA_ARAPs"/>
    <property type="match status" value="1"/>
</dbReference>
<evidence type="ECO:0000256" key="1">
    <source>
        <dbReference type="ARBA" id="ARBA00004496"/>
    </source>
</evidence>
<dbReference type="GO" id="GO:0071944">
    <property type="term" value="C:cell periphery"/>
    <property type="evidence" value="ECO:0007669"/>
    <property type="project" value="UniProtKB-ARBA"/>
</dbReference>
<dbReference type="SMART" id="SM00233">
    <property type="entry name" value="PH"/>
    <property type="match status" value="3"/>
</dbReference>
<feature type="compositionally biased region" description="Basic and acidic residues" evidence="5">
    <location>
        <begin position="327"/>
        <end position="339"/>
    </location>
</feature>
<dbReference type="Gene3D" id="1.10.555.10">
    <property type="entry name" value="Rho GTPase activation protein"/>
    <property type="match status" value="1"/>
</dbReference>
<feature type="compositionally biased region" description="Low complexity" evidence="5">
    <location>
        <begin position="340"/>
        <end position="351"/>
    </location>
</feature>
<dbReference type="GO" id="GO:0048699">
    <property type="term" value="P:generation of neurons"/>
    <property type="evidence" value="ECO:0007669"/>
    <property type="project" value="UniProtKB-ARBA"/>
</dbReference>
<dbReference type="CDD" id="cd04385">
    <property type="entry name" value="RhoGAP_ARAP"/>
    <property type="match status" value="1"/>
</dbReference>
<dbReference type="InterPro" id="IPR011993">
    <property type="entry name" value="PH-like_dom_sf"/>
</dbReference>
<dbReference type="InterPro" id="IPR037858">
    <property type="entry name" value="RhoGAP_ARAP"/>
</dbReference>
<evidence type="ECO:0000256" key="5">
    <source>
        <dbReference type="SAM" id="MobiDB-lite"/>
    </source>
</evidence>
<dbReference type="Gene3D" id="3.10.20.90">
    <property type="entry name" value="Phosphatidylinositol 3-kinase Catalytic Subunit, Chain A, domain 1"/>
    <property type="match status" value="1"/>
</dbReference>
<evidence type="ECO:0000256" key="2">
    <source>
        <dbReference type="ARBA" id="ARBA00022468"/>
    </source>
</evidence>
<dbReference type="SMART" id="SM00324">
    <property type="entry name" value="RhoGAP"/>
    <property type="match status" value="1"/>
</dbReference>
<dbReference type="PANTHER" id="PTHR45899">
    <property type="entry name" value="RHO GTPASE ACTIVATING PROTEIN AT 15B, ISOFORM C"/>
    <property type="match status" value="1"/>
</dbReference>
<dbReference type="GO" id="GO:0005096">
    <property type="term" value="F:GTPase activator activity"/>
    <property type="evidence" value="ECO:0007669"/>
    <property type="project" value="UniProtKB-KW"/>
</dbReference>
<dbReference type="InterPro" id="IPR001849">
    <property type="entry name" value="PH_domain"/>
</dbReference>
<name>A0A6A4IHV9_APOLU</name>
<dbReference type="InterPro" id="IPR000198">
    <property type="entry name" value="RhoGAP_dom"/>
</dbReference>
<dbReference type="InterPro" id="IPR052227">
    <property type="entry name" value="Arf-Rho-GAP_ANK-PH_domain"/>
</dbReference>
<dbReference type="PROSITE" id="PS50003">
    <property type="entry name" value="PH_DOMAIN"/>
    <property type="match status" value="2"/>
</dbReference>
<keyword evidence="3" id="KW-0963">Cytoplasm</keyword>
<dbReference type="SUPFAM" id="SSF50729">
    <property type="entry name" value="PH domain-like"/>
    <property type="match status" value="3"/>
</dbReference>
<dbReference type="EMBL" id="WIXP02000013">
    <property type="protein sequence ID" value="KAF6201126.1"/>
    <property type="molecule type" value="Genomic_DNA"/>
</dbReference>
<dbReference type="OrthoDB" id="29546at2759"/>
<dbReference type="PROSITE" id="PS50238">
    <property type="entry name" value="RHOGAP"/>
    <property type="match status" value="1"/>
</dbReference>
<dbReference type="Gene3D" id="2.30.29.30">
    <property type="entry name" value="Pleckstrin-homology domain (PH domain)/Phosphotyrosine-binding domain (PTB)"/>
    <property type="match status" value="2"/>
</dbReference>
<keyword evidence="2" id="KW-0343">GTPase activation</keyword>
<comment type="subcellular location">
    <subcellularLocation>
        <location evidence="1">Cytoplasm</location>
    </subcellularLocation>
</comment>
<keyword evidence="4" id="KW-0677">Repeat</keyword>
<evidence type="ECO:0000313" key="7">
    <source>
        <dbReference type="Proteomes" id="UP000466442"/>
    </source>
</evidence>
<dbReference type="Proteomes" id="UP000466442">
    <property type="component" value="Unassembled WGS sequence"/>
</dbReference>
<feature type="compositionally biased region" description="Polar residues" evidence="5">
    <location>
        <begin position="53"/>
        <end position="62"/>
    </location>
</feature>
<dbReference type="SUPFAM" id="SSF48350">
    <property type="entry name" value="GTPase activation domain, GAP"/>
    <property type="match status" value="1"/>
</dbReference>
<dbReference type="InterPro" id="IPR008936">
    <property type="entry name" value="Rho_GTPase_activation_prot"/>
</dbReference>
<sequence>MDETYSVPNVPVPQPRLKTASGKAPVPLPRTVITPINEPKLTSAGSSKEDIDPNTTDVTPNNHTYSLTRAAKIKLRRVTSNVQERGTAVLETTRNVGSKLESSVRNMISKRLTTLGIPNDHIEPEKEPQDDFLKSQSLPAADIFNSISFGSPLASEDIYVPMGVCENEEVKSFPPPSYPPPPLPDESIYDELVSARSGSSAPSSCSTPVLPPEVPPKMSSHYEEIPMLKNLSMINMMHDDSSEVSSLSGAVSLPEPRHERTDSCGSWKFYDVVHGVNKLKKPGPCYENVAVDDSFIESTENIYSGEPSRVKILPAGGEQSTNEVLLPKKAETSKSDKMSEVSGSSGSKSSVTNDLYENWKPACEDAVDAEEPKPDLKHTKSVIYEFDPLFEERQRQRLKLQAQIEEELSQEVDFYNIPTPPERIDSLPESDSSPGTPSNVEYLMYHRVAAGNSFFFDADESQKDLPVAPKEGKKLTSLVRWTSMKRAIKTLTDGTPWSPGVSRKNPRAKETNQKPLQSPHSGHLLKSPSNAEKPKDFVTRWCLLSEGKILLAPDKNSTNKEVIPLDNILSVSNISIPKPGNEGENVHCWQISVTGRAKPHVFGSTSLGDAKMWMRKLLESLTNVFPPKLNADFAKAGQCFLKEGVTQEWNGAWILLNGRVLHYCQLNEKPREIDLRKVRLTALNLDDGGCTIVSEPGPFIQIHTEERVVYLQMDMDTETRTWYNAIKLAAMQCGPSLCDQQLNKIDVPVIVDKCINFIYAHGSMSEGIYRRSGSNTNVTKLMSVLRADAWSVQLSRGDYSEHDVSTVLKRFFRELPDPLFSTILHKYFCNAAHTKCSVNEKIGMYRTLMDKLPSINYVTARRLIGHLHFVAEQSDKNRMPVDNLAAIWAPTLMSVEGKRNLEWSKKECEVVSDLISHYKAVFLVDCEEVDREKRIQAVLERVNSSPNIPPPKPSGDLKIAVYIGAKSKESVNVMVKPNMDAGEICALLASKTDYGAHELCLTEMVLGGALSRPLHHTEKVLEVALRWAYWDSSDCKDNYFLIGPNTLYREIVPLAKPPISKCGELKFADHKSKSFKTYLFEFSQAKLSYYKDKACSVKLAEWKIEDIVWYVGHEQKRSPSTRWSITFIKKNDPVKRTKECPYFGWTIAGVSRDDQLHWMAAMLLGEYHHTDLLPKPSLI</sequence>
<dbReference type="SUPFAM" id="SSF54236">
    <property type="entry name" value="Ubiquitin-like"/>
    <property type="match status" value="1"/>
</dbReference>
<feature type="region of interest" description="Disordered" evidence="5">
    <location>
        <begin position="491"/>
        <end position="532"/>
    </location>
</feature>
<dbReference type="GO" id="GO:0007165">
    <property type="term" value="P:signal transduction"/>
    <property type="evidence" value="ECO:0007669"/>
    <property type="project" value="InterPro"/>
</dbReference>
<feature type="region of interest" description="Disordered" evidence="5">
    <location>
        <begin position="197"/>
        <end position="217"/>
    </location>
</feature>
<organism evidence="6 7">
    <name type="scientific">Apolygus lucorum</name>
    <name type="common">Small green plant bug</name>
    <name type="synonym">Lygocoris lucorum</name>
    <dbReference type="NCBI Taxonomy" id="248454"/>
    <lineage>
        <taxon>Eukaryota</taxon>
        <taxon>Metazoa</taxon>
        <taxon>Ecdysozoa</taxon>
        <taxon>Arthropoda</taxon>
        <taxon>Hexapoda</taxon>
        <taxon>Insecta</taxon>
        <taxon>Pterygota</taxon>
        <taxon>Neoptera</taxon>
        <taxon>Paraneoptera</taxon>
        <taxon>Hemiptera</taxon>
        <taxon>Heteroptera</taxon>
        <taxon>Panheteroptera</taxon>
        <taxon>Cimicomorpha</taxon>
        <taxon>Miridae</taxon>
        <taxon>Mirini</taxon>
        <taxon>Apolygus</taxon>
    </lineage>
</organism>
<dbReference type="GO" id="GO:0005737">
    <property type="term" value="C:cytoplasm"/>
    <property type="evidence" value="ECO:0007669"/>
    <property type="project" value="UniProtKB-SubCell"/>
</dbReference>
<accession>A0A6A4IHV9</accession>
<evidence type="ECO:0008006" key="8">
    <source>
        <dbReference type="Google" id="ProtNLM"/>
    </source>
</evidence>
<dbReference type="Pfam" id="PF00169">
    <property type="entry name" value="PH"/>
    <property type="match status" value="1"/>
</dbReference>
<feature type="compositionally biased region" description="Low complexity" evidence="5">
    <location>
        <begin position="197"/>
        <end position="206"/>
    </location>
</feature>
<dbReference type="Pfam" id="PF00620">
    <property type="entry name" value="RhoGAP"/>
    <property type="match status" value="1"/>
</dbReference>
<protein>
    <recommendedName>
        <fullName evidence="8">Rho-GAP domain-containing protein</fullName>
    </recommendedName>
</protein>
<evidence type="ECO:0000256" key="3">
    <source>
        <dbReference type="ARBA" id="ARBA00022490"/>
    </source>
</evidence>
<feature type="region of interest" description="Disordered" evidence="5">
    <location>
        <begin position="1"/>
        <end position="62"/>
    </location>
</feature>
<evidence type="ECO:0000313" key="6">
    <source>
        <dbReference type="EMBL" id="KAF6201126.1"/>
    </source>
</evidence>
<dbReference type="GO" id="GO:0005547">
    <property type="term" value="F:phosphatidylinositol-3,4,5-trisphosphate binding"/>
    <property type="evidence" value="ECO:0007669"/>
    <property type="project" value="InterPro"/>
</dbReference>
<feature type="region of interest" description="Disordered" evidence="5">
    <location>
        <begin position="327"/>
        <end position="351"/>
    </location>
</feature>
<proteinExistence type="predicted"/>
<gene>
    <name evidence="6" type="ORF">GE061_005573</name>
</gene>
<dbReference type="AlphaFoldDB" id="A0A6A4IHV9"/>
<dbReference type="InterPro" id="IPR029071">
    <property type="entry name" value="Ubiquitin-like_domsf"/>
</dbReference>
<keyword evidence="7" id="KW-1185">Reference proteome</keyword>
<evidence type="ECO:0000256" key="4">
    <source>
        <dbReference type="ARBA" id="ARBA00022737"/>
    </source>
</evidence>
<comment type="caution">
    <text evidence="6">The sequence shown here is derived from an EMBL/GenBank/DDBJ whole genome shotgun (WGS) entry which is preliminary data.</text>
</comment>
<reference evidence="6" key="1">
    <citation type="journal article" date="2021" name="Mol. Ecol. Resour.">
        <title>Apolygus lucorum genome provides insights into omnivorousness and mesophyll feeding.</title>
        <authorList>
            <person name="Liu Y."/>
            <person name="Liu H."/>
            <person name="Wang H."/>
            <person name="Huang T."/>
            <person name="Liu B."/>
            <person name="Yang B."/>
            <person name="Yin L."/>
            <person name="Li B."/>
            <person name="Zhang Y."/>
            <person name="Zhang S."/>
            <person name="Jiang F."/>
            <person name="Zhang X."/>
            <person name="Ren Y."/>
            <person name="Wang B."/>
            <person name="Wang S."/>
            <person name="Lu Y."/>
            <person name="Wu K."/>
            <person name="Fan W."/>
            <person name="Wang G."/>
        </authorList>
    </citation>
    <scope>NUCLEOTIDE SEQUENCE</scope>
    <source>
        <strain evidence="6">12Hb</strain>
    </source>
</reference>
<dbReference type="PANTHER" id="PTHR45899:SF2">
    <property type="entry name" value="RHO GTPASE ACTIVATING PROTEIN AT 15B, ISOFORM C"/>
    <property type="match status" value="1"/>
</dbReference>